<dbReference type="InterPro" id="IPR027806">
    <property type="entry name" value="HARBI1_dom"/>
</dbReference>
<dbReference type="GO" id="GO:0016787">
    <property type="term" value="F:hydrolase activity"/>
    <property type="evidence" value="ECO:0007669"/>
    <property type="project" value="UniProtKB-KW"/>
</dbReference>
<organism evidence="14 15">
    <name type="scientific">Sinocyclocheilus grahami</name>
    <name type="common">Dianchi golden-line fish</name>
    <name type="synonym">Barbus grahami</name>
    <dbReference type="NCBI Taxonomy" id="75366"/>
    <lineage>
        <taxon>Eukaryota</taxon>
        <taxon>Metazoa</taxon>
        <taxon>Chordata</taxon>
        <taxon>Craniata</taxon>
        <taxon>Vertebrata</taxon>
        <taxon>Euteleostomi</taxon>
        <taxon>Actinopterygii</taxon>
        <taxon>Neopterygii</taxon>
        <taxon>Teleostei</taxon>
        <taxon>Ostariophysi</taxon>
        <taxon>Cypriniformes</taxon>
        <taxon>Cyprinidae</taxon>
        <taxon>Cyprininae</taxon>
        <taxon>Sinocyclocheilus</taxon>
    </lineage>
</organism>
<dbReference type="Proteomes" id="UP000472262">
    <property type="component" value="Unassembled WGS sequence"/>
</dbReference>
<sequence length="335" mass="37334">MTSSILLINLSPIETQRILLKRIAQNLCRLLMVGLRFVFVVIYNIRHFRLPREVLIDLCNSLEPHLSHITNRSHPIPPYLQVLCTIGLLATGTFQREIGDRAGISQPSISRAIHKVVKAIVGLMTTYVKFPYDVAHQMVVKRGFCEISGIPNTIGAIDCTHVRMKAPSANAINYVNRKNYHSINVQIVCDASCNILNVVARWPGGTHDSFILQNSYLGQRLQAGGGEEGWLLGDRGYGLKTWLMTPLANPTTPQEVRYNLKHARAHSVIEYKICQIVLACCVLHNIAMARGVPAPYGPHSQPEPDEGILTSEHLVGSELMRRCASVKGYNEWIGK</sequence>
<evidence type="ECO:0000259" key="13">
    <source>
        <dbReference type="Pfam" id="PF13359"/>
    </source>
</evidence>
<dbReference type="GO" id="GO:0005634">
    <property type="term" value="C:nucleus"/>
    <property type="evidence" value="ECO:0007669"/>
    <property type="project" value="UniProtKB-SubCell"/>
</dbReference>
<keyword evidence="15" id="KW-1185">Reference proteome</keyword>
<comment type="cofactor">
    <cofactor evidence="1">
        <name>a divalent metal cation</name>
        <dbReference type="ChEBI" id="CHEBI:60240"/>
    </cofactor>
</comment>
<dbReference type="PANTHER" id="PTHR22930">
    <property type="match status" value="1"/>
</dbReference>
<keyword evidence="8" id="KW-0479">Metal-binding</keyword>
<name>A0A672PYG9_SINGR</name>
<protein>
    <recommendedName>
        <fullName evidence="5">Putative nuclease HARBI1</fullName>
    </recommendedName>
    <alternativeName>
        <fullName evidence="11">Harbinger transposase-derived nuclease</fullName>
    </alternativeName>
</protein>
<feature type="domain" description="DDE Tnp4" evidence="13">
    <location>
        <begin position="157"/>
        <end position="270"/>
    </location>
</feature>
<evidence type="ECO:0000256" key="2">
    <source>
        <dbReference type="ARBA" id="ARBA00004123"/>
    </source>
</evidence>
<evidence type="ECO:0000256" key="9">
    <source>
        <dbReference type="ARBA" id="ARBA00022801"/>
    </source>
</evidence>
<dbReference type="AlphaFoldDB" id="A0A672PYG9"/>
<evidence type="ECO:0000256" key="10">
    <source>
        <dbReference type="ARBA" id="ARBA00023242"/>
    </source>
</evidence>
<evidence type="ECO:0000313" key="14">
    <source>
        <dbReference type="Ensembl" id="ENSSGRP00000068440.1"/>
    </source>
</evidence>
<evidence type="ECO:0000256" key="11">
    <source>
        <dbReference type="ARBA" id="ARBA00030126"/>
    </source>
</evidence>
<evidence type="ECO:0000256" key="6">
    <source>
        <dbReference type="ARBA" id="ARBA00022490"/>
    </source>
</evidence>
<dbReference type="OMA" id="NRAHARS"/>
<reference evidence="14" key="1">
    <citation type="submission" date="2025-08" db="UniProtKB">
        <authorList>
            <consortium name="Ensembl"/>
        </authorList>
    </citation>
    <scope>IDENTIFICATION</scope>
</reference>
<comment type="subcellular location">
    <subcellularLocation>
        <location evidence="3">Cytoplasm</location>
    </subcellularLocation>
    <subcellularLocation>
        <location evidence="2">Nucleus</location>
    </subcellularLocation>
</comment>
<keyword evidence="7" id="KW-0540">Nuclease</keyword>
<proteinExistence type="inferred from homology"/>
<keyword evidence="6" id="KW-0963">Cytoplasm</keyword>
<dbReference type="GO" id="GO:0046872">
    <property type="term" value="F:metal ion binding"/>
    <property type="evidence" value="ECO:0007669"/>
    <property type="project" value="UniProtKB-KW"/>
</dbReference>
<reference evidence="14" key="2">
    <citation type="submission" date="2025-09" db="UniProtKB">
        <authorList>
            <consortium name="Ensembl"/>
        </authorList>
    </citation>
    <scope>IDENTIFICATION</scope>
</reference>
<comment type="function">
    <text evidence="12">Transposase-derived protein that may have nuclease activity. Does not have transposase activity.</text>
</comment>
<keyword evidence="10" id="KW-0539">Nucleus</keyword>
<dbReference type="Ensembl" id="ENSSGRT00000072934.1">
    <property type="protein sequence ID" value="ENSSGRP00000068440.1"/>
    <property type="gene ID" value="ENSSGRG00000035083.1"/>
</dbReference>
<keyword evidence="9" id="KW-0378">Hydrolase</keyword>
<dbReference type="PANTHER" id="PTHR22930:SF250">
    <property type="entry name" value="NUCLEASE HARBI1-LIKE PROTEIN"/>
    <property type="match status" value="1"/>
</dbReference>
<dbReference type="Pfam" id="PF13359">
    <property type="entry name" value="DDE_Tnp_4"/>
    <property type="match status" value="1"/>
</dbReference>
<dbReference type="PRINTS" id="PR02086">
    <property type="entry name" value="PUTNUCHARBI1"/>
</dbReference>
<evidence type="ECO:0000256" key="5">
    <source>
        <dbReference type="ARBA" id="ARBA00015519"/>
    </source>
</evidence>
<dbReference type="GO" id="GO:0005737">
    <property type="term" value="C:cytoplasm"/>
    <property type="evidence" value="ECO:0007669"/>
    <property type="project" value="UniProtKB-SubCell"/>
</dbReference>
<dbReference type="InParanoid" id="A0A672PYG9"/>
<comment type="similarity">
    <text evidence="4">Belongs to the HARBI1 family.</text>
</comment>
<dbReference type="GO" id="GO:0004518">
    <property type="term" value="F:nuclease activity"/>
    <property type="evidence" value="ECO:0007669"/>
    <property type="project" value="UniProtKB-KW"/>
</dbReference>
<dbReference type="FunCoup" id="A0A672PYG9">
    <property type="interactions" value="14"/>
</dbReference>
<evidence type="ECO:0000256" key="12">
    <source>
        <dbReference type="ARBA" id="ARBA00045850"/>
    </source>
</evidence>
<evidence type="ECO:0000256" key="7">
    <source>
        <dbReference type="ARBA" id="ARBA00022722"/>
    </source>
</evidence>
<dbReference type="InterPro" id="IPR045249">
    <property type="entry name" value="HARBI1-like"/>
</dbReference>
<evidence type="ECO:0000256" key="4">
    <source>
        <dbReference type="ARBA" id="ARBA00006958"/>
    </source>
</evidence>
<evidence type="ECO:0000256" key="8">
    <source>
        <dbReference type="ARBA" id="ARBA00022723"/>
    </source>
</evidence>
<evidence type="ECO:0000256" key="3">
    <source>
        <dbReference type="ARBA" id="ARBA00004496"/>
    </source>
</evidence>
<dbReference type="InterPro" id="IPR026103">
    <property type="entry name" value="HARBI1_animal"/>
</dbReference>
<accession>A0A672PYG9</accession>
<evidence type="ECO:0000256" key="1">
    <source>
        <dbReference type="ARBA" id="ARBA00001968"/>
    </source>
</evidence>
<evidence type="ECO:0000313" key="15">
    <source>
        <dbReference type="Proteomes" id="UP000472262"/>
    </source>
</evidence>